<dbReference type="AlphaFoldDB" id="A0A5B7GXK6"/>
<sequence length="296" mass="32416">MFSLTVILHGQASLPLHCGGLGVRRLTDVALPAYIASLEAFKDLVCTINRRPNGDRLDRLDSAVAIFRNTRCPDLNTELDLRQRTLVQPPNTAWMTSSPIPTRSTALAPHSGAWLSAIPVESLGLLLPDDALRINVALRLGLRVQQPHRFRCGALTDALSRHSLSCQQNPGRLPRHAALNEVVYRPPAAAGIVATLEPRGEDRGDGRCPDGITVFPFRRGKILMWDATCVNTFCSTHINDCALTAGAAARAAEHRKRRSHEDLVRRYDFSPLAVETSGVLGPDFSDLLNDIGRRIS</sequence>
<gene>
    <name evidence="1" type="ORF">E2C01_055384</name>
</gene>
<keyword evidence="2" id="KW-1185">Reference proteome</keyword>
<dbReference type="Proteomes" id="UP000324222">
    <property type="component" value="Unassembled WGS sequence"/>
</dbReference>
<evidence type="ECO:0000313" key="2">
    <source>
        <dbReference type="Proteomes" id="UP000324222"/>
    </source>
</evidence>
<proteinExistence type="predicted"/>
<name>A0A5B7GXK6_PORTR</name>
<dbReference type="EMBL" id="VSRR010018401">
    <property type="protein sequence ID" value="MPC61314.1"/>
    <property type="molecule type" value="Genomic_DNA"/>
</dbReference>
<accession>A0A5B7GXK6</accession>
<protein>
    <submittedName>
        <fullName evidence="1">Uncharacterized protein</fullName>
    </submittedName>
</protein>
<organism evidence="1 2">
    <name type="scientific">Portunus trituberculatus</name>
    <name type="common">Swimming crab</name>
    <name type="synonym">Neptunus trituberculatus</name>
    <dbReference type="NCBI Taxonomy" id="210409"/>
    <lineage>
        <taxon>Eukaryota</taxon>
        <taxon>Metazoa</taxon>
        <taxon>Ecdysozoa</taxon>
        <taxon>Arthropoda</taxon>
        <taxon>Crustacea</taxon>
        <taxon>Multicrustacea</taxon>
        <taxon>Malacostraca</taxon>
        <taxon>Eumalacostraca</taxon>
        <taxon>Eucarida</taxon>
        <taxon>Decapoda</taxon>
        <taxon>Pleocyemata</taxon>
        <taxon>Brachyura</taxon>
        <taxon>Eubrachyura</taxon>
        <taxon>Portunoidea</taxon>
        <taxon>Portunidae</taxon>
        <taxon>Portuninae</taxon>
        <taxon>Portunus</taxon>
    </lineage>
</organism>
<evidence type="ECO:0000313" key="1">
    <source>
        <dbReference type="EMBL" id="MPC61314.1"/>
    </source>
</evidence>
<reference evidence="1 2" key="1">
    <citation type="submission" date="2019-05" db="EMBL/GenBank/DDBJ databases">
        <title>Another draft genome of Portunus trituberculatus and its Hox gene families provides insights of decapod evolution.</title>
        <authorList>
            <person name="Jeong J.-H."/>
            <person name="Song I."/>
            <person name="Kim S."/>
            <person name="Choi T."/>
            <person name="Kim D."/>
            <person name="Ryu S."/>
            <person name="Kim W."/>
        </authorList>
    </citation>
    <scope>NUCLEOTIDE SEQUENCE [LARGE SCALE GENOMIC DNA]</scope>
    <source>
        <tissue evidence="1">Muscle</tissue>
    </source>
</reference>
<comment type="caution">
    <text evidence="1">The sequence shown here is derived from an EMBL/GenBank/DDBJ whole genome shotgun (WGS) entry which is preliminary data.</text>
</comment>